<evidence type="ECO:0000313" key="3">
    <source>
        <dbReference type="EMBL" id="KAK3402555.1"/>
    </source>
</evidence>
<sequence length="500" mass="55526">MESPTKRTSPERASSPIREASPVREGTQAKEEEAMETSPFVQYDEGSDSPKEQIPPDSTDETAADETSAFDYKYDSDFEKDLAGSTSPIRGDSPVMGDSPVIESSNPPWNDRDSDKGSVPPSPGRYEEVTTEEAPASYEEYSKYDSDHQDETVSPVASTEEGATGKTYGVQDFDESVPPSPGEEYTPGKAFSVPLSSDDDSAPEFSSFSPTAGREEQPSAEKETIGLMNLSDVEDDAADPPRTPPRTFSDEERESRSTSRKLYEPITPESIRRSARKQAYSRYSSDESDDSEWGTGPSVRPGRKDSDPFVDKTPAPSASEDPLSARNVNKEGPPPSTGKPAGTARPDVPPVEIPEWEEGMSEEEWDSGYDQSPNSPATIFRVPLWAWRAWWPFMMMVLAKRLLRENFNVWFGGVFKRTRETINRTREKIGRTKVEIAKEILYLQSYHEPTHLTAAQEREAAESAAMPSTLFLITLYIVLVSIVCRLVAISNLPFLSRFVF</sequence>
<feature type="compositionally biased region" description="Basic and acidic residues" evidence="1">
    <location>
        <begin position="1"/>
        <end position="10"/>
    </location>
</feature>
<reference evidence="3" key="1">
    <citation type="journal article" date="2023" name="Mol. Phylogenet. Evol.">
        <title>Genome-scale phylogeny and comparative genomics of the fungal order Sordariales.</title>
        <authorList>
            <person name="Hensen N."/>
            <person name="Bonometti L."/>
            <person name="Westerberg I."/>
            <person name="Brannstrom I.O."/>
            <person name="Guillou S."/>
            <person name="Cros-Aarteil S."/>
            <person name="Calhoun S."/>
            <person name="Haridas S."/>
            <person name="Kuo A."/>
            <person name="Mondo S."/>
            <person name="Pangilinan J."/>
            <person name="Riley R."/>
            <person name="LaButti K."/>
            <person name="Andreopoulos B."/>
            <person name="Lipzen A."/>
            <person name="Chen C."/>
            <person name="Yan M."/>
            <person name="Daum C."/>
            <person name="Ng V."/>
            <person name="Clum A."/>
            <person name="Steindorff A."/>
            <person name="Ohm R.A."/>
            <person name="Martin F."/>
            <person name="Silar P."/>
            <person name="Natvig D.O."/>
            <person name="Lalanne C."/>
            <person name="Gautier V."/>
            <person name="Ament-Velasquez S.L."/>
            <person name="Kruys A."/>
            <person name="Hutchinson M.I."/>
            <person name="Powell A.J."/>
            <person name="Barry K."/>
            <person name="Miller A.N."/>
            <person name="Grigoriev I.V."/>
            <person name="Debuchy R."/>
            <person name="Gladieux P."/>
            <person name="Hiltunen Thoren M."/>
            <person name="Johannesson H."/>
        </authorList>
    </citation>
    <scope>NUCLEOTIDE SEQUENCE</scope>
    <source>
        <strain evidence="3">FGSC 1904</strain>
    </source>
</reference>
<feature type="transmembrane region" description="Helical" evidence="2">
    <location>
        <begin position="470"/>
        <end position="488"/>
    </location>
</feature>
<evidence type="ECO:0000313" key="4">
    <source>
        <dbReference type="Proteomes" id="UP001281003"/>
    </source>
</evidence>
<dbReference type="Proteomes" id="UP001281003">
    <property type="component" value="Unassembled WGS sequence"/>
</dbReference>
<feature type="compositionally biased region" description="Basic and acidic residues" evidence="1">
    <location>
        <begin position="213"/>
        <end position="224"/>
    </location>
</feature>
<dbReference type="EMBL" id="JAUTDP010000001">
    <property type="protein sequence ID" value="KAK3402555.1"/>
    <property type="molecule type" value="Genomic_DNA"/>
</dbReference>
<comment type="caution">
    <text evidence="3">The sequence shown here is derived from an EMBL/GenBank/DDBJ whole genome shotgun (WGS) entry which is preliminary data.</text>
</comment>
<name>A0AAE0PMZ0_SORBR</name>
<evidence type="ECO:0000256" key="1">
    <source>
        <dbReference type="SAM" id="MobiDB-lite"/>
    </source>
</evidence>
<reference evidence="3" key="2">
    <citation type="submission" date="2023-07" db="EMBL/GenBank/DDBJ databases">
        <authorList>
            <consortium name="Lawrence Berkeley National Laboratory"/>
            <person name="Haridas S."/>
            <person name="Hensen N."/>
            <person name="Bonometti L."/>
            <person name="Westerberg I."/>
            <person name="Brannstrom I.O."/>
            <person name="Guillou S."/>
            <person name="Cros-Aarteil S."/>
            <person name="Calhoun S."/>
            <person name="Kuo A."/>
            <person name="Mondo S."/>
            <person name="Pangilinan J."/>
            <person name="Riley R."/>
            <person name="LaButti K."/>
            <person name="Andreopoulos B."/>
            <person name="Lipzen A."/>
            <person name="Chen C."/>
            <person name="Yanf M."/>
            <person name="Daum C."/>
            <person name="Ng V."/>
            <person name="Clum A."/>
            <person name="Steindorff A."/>
            <person name="Ohm R."/>
            <person name="Martin F."/>
            <person name="Silar P."/>
            <person name="Natvig D."/>
            <person name="Lalanne C."/>
            <person name="Gautier V."/>
            <person name="Ament-velasquez S.L."/>
            <person name="Kruys A."/>
            <person name="Hutchinson M.I."/>
            <person name="Powell A.J."/>
            <person name="Barry K."/>
            <person name="Miller A.N."/>
            <person name="Grigoriev I.V."/>
            <person name="Debuchy R."/>
            <person name="Gladieux P."/>
            <person name="Thoren M.H."/>
            <person name="Johannesson H."/>
        </authorList>
    </citation>
    <scope>NUCLEOTIDE SEQUENCE</scope>
    <source>
        <strain evidence="3">FGSC 1904</strain>
    </source>
</reference>
<accession>A0AAE0PMZ0</accession>
<feature type="region of interest" description="Disordered" evidence="1">
    <location>
        <begin position="1"/>
        <end position="352"/>
    </location>
</feature>
<keyword evidence="2" id="KW-0812">Transmembrane</keyword>
<dbReference type="AlphaFoldDB" id="A0AAE0PMZ0"/>
<keyword evidence="4" id="KW-1185">Reference proteome</keyword>
<organism evidence="3 4">
    <name type="scientific">Sordaria brevicollis</name>
    <dbReference type="NCBI Taxonomy" id="83679"/>
    <lineage>
        <taxon>Eukaryota</taxon>
        <taxon>Fungi</taxon>
        <taxon>Dikarya</taxon>
        <taxon>Ascomycota</taxon>
        <taxon>Pezizomycotina</taxon>
        <taxon>Sordariomycetes</taxon>
        <taxon>Sordariomycetidae</taxon>
        <taxon>Sordariales</taxon>
        <taxon>Sordariaceae</taxon>
        <taxon>Sordaria</taxon>
    </lineage>
</organism>
<feature type="compositionally biased region" description="Basic and acidic residues" evidence="1">
    <location>
        <begin position="72"/>
        <end position="82"/>
    </location>
</feature>
<keyword evidence="2" id="KW-1133">Transmembrane helix</keyword>
<protein>
    <submittedName>
        <fullName evidence="3">Uncharacterized protein</fullName>
    </submittedName>
</protein>
<keyword evidence="2" id="KW-0472">Membrane</keyword>
<feature type="compositionally biased region" description="Basic and acidic residues" evidence="1">
    <location>
        <begin position="140"/>
        <end position="151"/>
    </location>
</feature>
<evidence type="ECO:0000256" key="2">
    <source>
        <dbReference type="SAM" id="Phobius"/>
    </source>
</evidence>
<feature type="compositionally biased region" description="Basic and acidic residues" evidence="1">
    <location>
        <begin position="248"/>
        <end position="263"/>
    </location>
</feature>
<proteinExistence type="predicted"/>
<gene>
    <name evidence="3" type="ORF">B0T20DRAFT_474361</name>
</gene>